<name>A0A0H1BNI6_9EURO</name>
<dbReference type="OrthoDB" id="10453513at2759"/>
<protein>
    <submittedName>
        <fullName evidence="2">Uncharacterized protein</fullName>
    </submittedName>
</protein>
<accession>A0A0H1BNI6</accession>
<feature type="compositionally biased region" description="Basic and acidic residues" evidence="1">
    <location>
        <begin position="7"/>
        <end position="30"/>
    </location>
</feature>
<keyword evidence="3" id="KW-1185">Reference proteome</keyword>
<comment type="caution">
    <text evidence="2">The sequence shown here is derived from an EMBL/GenBank/DDBJ whole genome shotgun (WGS) entry which is preliminary data.</text>
</comment>
<feature type="region of interest" description="Disordered" evidence="1">
    <location>
        <begin position="1"/>
        <end position="41"/>
    </location>
</feature>
<organism evidence="2 3">
    <name type="scientific">Blastomyces silverae</name>
    <dbReference type="NCBI Taxonomy" id="2060906"/>
    <lineage>
        <taxon>Eukaryota</taxon>
        <taxon>Fungi</taxon>
        <taxon>Dikarya</taxon>
        <taxon>Ascomycota</taxon>
        <taxon>Pezizomycotina</taxon>
        <taxon>Eurotiomycetes</taxon>
        <taxon>Eurotiomycetidae</taxon>
        <taxon>Onygenales</taxon>
        <taxon>Ajellomycetaceae</taxon>
        <taxon>Blastomyces</taxon>
    </lineage>
</organism>
<dbReference type="EMBL" id="LDEV01000798">
    <property type="protein sequence ID" value="KLJ12577.1"/>
    <property type="molecule type" value="Genomic_DNA"/>
</dbReference>
<evidence type="ECO:0000313" key="2">
    <source>
        <dbReference type="EMBL" id="KLJ12577.1"/>
    </source>
</evidence>
<evidence type="ECO:0000256" key="1">
    <source>
        <dbReference type="SAM" id="MobiDB-lite"/>
    </source>
</evidence>
<proteinExistence type="predicted"/>
<dbReference type="AlphaFoldDB" id="A0A0H1BNI6"/>
<gene>
    <name evidence="2" type="ORF">EMPG_12405</name>
</gene>
<dbReference type="Proteomes" id="UP000053573">
    <property type="component" value="Unassembled WGS sequence"/>
</dbReference>
<sequence length="125" mass="13895">MGDTDDVDVKEGEKIYGDRDDDDGKTRRQENGGLPCASHQGGPMAMWGSAAQDSCVSCSKDFCGVSRLEIENKQHATNCRENDRCCSFARPWTPTREPGWWVGGLVVWWWRSFGGGGDSEDEDED</sequence>
<evidence type="ECO:0000313" key="3">
    <source>
        <dbReference type="Proteomes" id="UP000053573"/>
    </source>
</evidence>
<reference evidence="3" key="1">
    <citation type="journal article" date="2015" name="PLoS Genet.">
        <title>The dynamic genome and transcriptome of the human fungal pathogen Blastomyces and close relative Emmonsia.</title>
        <authorList>
            <person name="Munoz J.F."/>
            <person name="Gauthier G.M."/>
            <person name="Desjardins C.A."/>
            <person name="Gallo J.E."/>
            <person name="Holder J."/>
            <person name="Sullivan T.D."/>
            <person name="Marty A.J."/>
            <person name="Carmen J.C."/>
            <person name="Chen Z."/>
            <person name="Ding L."/>
            <person name="Gujja S."/>
            <person name="Magrini V."/>
            <person name="Misas E."/>
            <person name="Mitreva M."/>
            <person name="Priest M."/>
            <person name="Saif S."/>
            <person name="Whiston E.A."/>
            <person name="Young S."/>
            <person name="Zeng Q."/>
            <person name="Goldman W.E."/>
            <person name="Mardis E.R."/>
            <person name="Taylor J.W."/>
            <person name="McEwen J.G."/>
            <person name="Clay O.K."/>
            <person name="Klein B.S."/>
            <person name="Cuomo C.A."/>
        </authorList>
    </citation>
    <scope>NUCLEOTIDE SEQUENCE [LARGE SCALE GENOMIC DNA]</scope>
    <source>
        <strain evidence="3">UAMH 139</strain>
    </source>
</reference>